<evidence type="ECO:0000313" key="1">
    <source>
        <dbReference type="EMBL" id="KAL2273058.1"/>
    </source>
</evidence>
<proteinExistence type="predicted"/>
<accession>A0ABR4DRL5</accession>
<evidence type="ECO:0000313" key="2">
    <source>
        <dbReference type="Proteomes" id="UP001600888"/>
    </source>
</evidence>
<comment type="caution">
    <text evidence="1">The sequence shown here is derived from an EMBL/GenBank/DDBJ whole genome shotgun (WGS) entry which is preliminary data.</text>
</comment>
<dbReference type="Proteomes" id="UP001600888">
    <property type="component" value="Unassembled WGS sequence"/>
</dbReference>
<organism evidence="1 2">
    <name type="scientific">Diaporthe vaccinii</name>
    <dbReference type="NCBI Taxonomy" id="105482"/>
    <lineage>
        <taxon>Eukaryota</taxon>
        <taxon>Fungi</taxon>
        <taxon>Dikarya</taxon>
        <taxon>Ascomycota</taxon>
        <taxon>Pezizomycotina</taxon>
        <taxon>Sordariomycetes</taxon>
        <taxon>Sordariomycetidae</taxon>
        <taxon>Diaporthales</taxon>
        <taxon>Diaporthaceae</taxon>
        <taxon>Diaporthe</taxon>
        <taxon>Diaporthe eres species complex</taxon>
    </lineage>
</organism>
<name>A0ABR4DRL5_9PEZI</name>
<reference evidence="1 2" key="1">
    <citation type="submission" date="2024-03" db="EMBL/GenBank/DDBJ databases">
        <title>A high-quality draft genome sequence of Diaporthe vaccinii, a causative agent of upright dieback and viscid rot disease in cranberry plants.</title>
        <authorList>
            <person name="Sarrasin M."/>
            <person name="Lang B.F."/>
            <person name="Burger G."/>
        </authorList>
    </citation>
    <scope>NUCLEOTIDE SEQUENCE [LARGE SCALE GENOMIC DNA]</scope>
    <source>
        <strain evidence="1 2">IS7</strain>
    </source>
</reference>
<keyword evidence="2" id="KW-1185">Reference proteome</keyword>
<dbReference type="EMBL" id="JBAWTH010000201">
    <property type="protein sequence ID" value="KAL2273058.1"/>
    <property type="molecule type" value="Genomic_DNA"/>
</dbReference>
<protein>
    <submittedName>
        <fullName evidence="1">Uncharacterized protein</fullName>
    </submittedName>
</protein>
<sequence length="67" mass="7435">MHSTALHQRAGCVEIPPQNDSRASVTLRSGYPNILTSVSCPCFRFHVRPLFAYSLDFTVIRSDAAKP</sequence>
<gene>
    <name evidence="1" type="ORF">FJTKL_05585</name>
</gene>